<dbReference type="STRING" id="412690.SAMN04489834_0761"/>
<dbReference type="PROSITE" id="PS00063">
    <property type="entry name" value="ALDOKETO_REDUCTASE_3"/>
    <property type="match status" value="1"/>
</dbReference>
<dbReference type="OrthoDB" id="9804790at2"/>
<dbReference type="SUPFAM" id="SSF51430">
    <property type="entry name" value="NAD(P)-linked oxidoreductase"/>
    <property type="match status" value="1"/>
</dbReference>
<dbReference type="InterPro" id="IPR020471">
    <property type="entry name" value="AKR"/>
</dbReference>
<evidence type="ECO:0000256" key="1">
    <source>
        <dbReference type="ARBA" id="ARBA00007905"/>
    </source>
</evidence>
<reference evidence="9" key="1">
    <citation type="submission" date="2016-10" db="EMBL/GenBank/DDBJ databases">
        <authorList>
            <person name="Varghese N."/>
            <person name="Submissions S."/>
        </authorList>
    </citation>
    <scope>NUCLEOTIDE SEQUENCE [LARGE SCALE GENOMIC DNA]</scope>
    <source>
        <strain evidence="9">DSM 21772</strain>
    </source>
</reference>
<dbReference type="RefSeq" id="WP_083362865.1">
    <property type="nucleotide sequence ID" value="NZ_LT629742.1"/>
</dbReference>
<dbReference type="InterPro" id="IPR018170">
    <property type="entry name" value="Aldo/ket_reductase_CS"/>
</dbReference>
<feature type="binding site" evidence="5">
    <location>
        <position position="112"/>
    </location>
    <ligand>
        <name>substrate</name>
    </ligand>
</feature>
<evidence type="ECO:0000313" key="8">
    <source>
        <dbReference type="EMBL" id="SDS04773.1"/>
    </source>
</evidence>
<dbReference type="GO" id="GO:0016616">
    <property type="term" value="F:oxidoreductase activity, acting on the CH-OH group of donors, NAD or NADP as acceptor"/>
    <property type="evidence" value="ECO:0007669"/>
    <property type="project" value="UniProtKB-ARBA"/>
</dbReference>
<accession>A0A1H1P0R0</accession>
<dbReference type="PIRSF" id="PIRSF000097">
    <property type="entry name" value="AKR"/>
    <property type="match status" value="1"/>
</dbReference>
<dbReference type="EMBL" id="LT629742">
    <property type="protein sequence ID" value="SDS04773.1"/>
    <property type="molecule type" value="Genomic_DNA"/>
</dbReference>
<dbReference type="PRINTS" id="PR00069">
    <property type="entry name" value="ALDKETRDTASE"/>
</dbReference>
<feature type="site" description="Lowers pKa of active site Tyr" evidence="6">
    <location>
        <position position="80"/>
    </location>
</feature>
<dbReference type="PANTHER" id="PTHR43827:SF3">
    <property type="entry name" value="NADP-DEPENDENT OXIDOREDUCTASE DOMAIN-CONTAINING PROTEIN"/>
    <property type="match status" value="1"/>
</dbReference>
<feature type="active site" description="Proton donor" evidence="4">
    <location>
        <position position="55"/>
    </location>
</feature>
<protein>
    <submittedName>
        <fullName evidence="8">2,5-diketo-D-gluconate reductase A</fullName>
    </submittedName>
</protein>
<evidence type="ECO:0000256" key="3">
    <source>
        <dbReference type="ARBA" id="ARBA00023002"/>
    </source>
</evidence>
<evidence type="ECO:0000256" key="6">
    <source>
        <dbReference type="PIRSR" id="PIRSR000097-3"/>
    </source>
</evidence>
<feature type="domain" description="NADP-dependent oxidoreductase" evidence="7">
    <location>
        <begin position="28"/>
        <end position="263"/>
    </location>
</feature>
<gene>
    <name evidence="8" type="ORF">SAMN04489834_0761</name>
</gene>
<evidence type="ECO:0000256" key="2">
    <source>
        <dbReference type="ARBA" id="ARBA00022857"/>
    </source>
</evidence>
<name>A0A1H1P0R0_9MICO</name>
<keyword evidence="3" id="KW-0560">Oxidoreductase</keyword>
<dbReference type="InterPro" id="IPR036812">
    <property type="entry name" value="NAD(P)_OxRdtase_dom_sf"/>
</dbReference>
<dbReference type="InterPro" id="IPR023210">
    <property type="entry name" value="NADP_OxRdtase_dom"/>
</dbReference>
<dbReference type="PROSITE" id="PS00062">
    <property type="entry name" value="ALDOKETO_REDUCTASE_2"/>
    <property type="match status" value="1"/>
</dbReference>
<dbReference type="Gene3D" id="3.20.20.100">
    <property type="entry name" value="NADP-dependent oxidoreductase domain"/>
    <property type="match status" value="1"/>
</dbReference>
<evidence type="ECO:0000256" key="5">
    <source>
        <dbReference type="PIRSR" id="PIRSR000097-2"/>
    </source>
</evidence>
<dbReference type="FunFam" id="3.20.20.100:FF:000015">
    <property type="entry name" value="Oxidoreductase, aldo/keto reductase family"/>
    <property type="match status" value="1"/>
</dbReference>
<organism evidence="8 9">
    <name type="scientific">Microterricola viridarii</name>
    <dbReference type="NCBI Taxonomy" id="412690"/>
    <lineage>
        <taxon>Bacteria</taxon>
        <taxon>Bacillati</taxon>
        <taxon>Actinomycetota</taxon>
        <taxon>Actinomycetes</taxon>
        <taxon>Micrococcales</taxon>
        <taxon>Microbacteriaceae</taxon>
        <taxon>Microterricola</taxon>
    </lineage>
</organism>
<sequence length="281" mass="29649">MPATTTLVPTLTLNNGVEIPQIGFGVFQVPDDATEAAVSAALEAGYRSIDTASIYGNEKGVGRALAASGIARDELFVTSKLWNSDQGAPAAAAFERSLDALGLDRLDLFLIHWPAPANDLYLQSWEALELLAASGRSRAIGVSNFLPEHLERVIALGGTVPAVNQIELHPALRQRETAAFNTAHGIATEAWSPLAQGGMLADPEIVGLARALGRTPAQLILRWHLQQGRIAIPKSVTPARIAENLAVFDFELDDAAMGAIDALEPEGGAGRVGPHPAEFNG</sequence>
<evidence type="ECO:0000313" key="9">
    <source>
        <dbReference type="Proteomes" id="UP000181956"/>
    </source>
</evidence>
<evidence type="ECO:0000259" key="7">
    <source>
        <dbReference type="Pfam" id="PF00248"/>
    </source>
</evidence>
<dbReference type="AlphaFoldDB" id="A0A1H1P0R0"/>
<comment type="similarity">
    <text evidence="1">Belongs to the aldo/keto reductase family.</text>
</comment>
<keyword evidence="2" id="KW-0521">NADP</keyword>
<dbReference type="Proteomes" id="UP000181956">
    <property type="component" value="Chromosome I"/>
</dbReference>
<evidence type="ECO:0000256" key="4">
    <source>
        <dbReference type="PIRSR" id="PIRSR000097-1"/>
    </source>
</evidence>
<proteinExistence type="inferred from homology"/>
<dbReference type="PROSITE" id="PS00798">
    <property type="entry name" value="ALDOKETO_REDUCTASE_1"/>
    <property type="match status" value="1"/>
</dbReference>
<dbReference type="PANTHER" id="PTHR43827">
    <property type="entry name" value="2,5-DIKETO-D-GLUCONIC ACID REDUCTASE"/>
    <property type="match status" value="1"/>
</dbReference>
<dbReference type="Pfam" id="PF00248">
    <property type="entry name" value="Aldo_ket_red"/>
    <property type="match status" value="1"/>
</dbReference>
<keyword evidence="9" id="KW-1185">Reference proteome</keyword>